<feature type="domain" description="SWIRM" evidence="6">
    <location>
        <begin position="229"/>
        <end position="324"/>
    </location>
</feature>
<evidence type="ECO:0000313" key="7">
    <source>
        <dbReference type="EMBL" id="OAF99014.1"/>
    </source>
</evidence>
<dbReference type="InterPro" id="IPR009071">
    <property type="entry name" value="HMG_box_dom"/>
</dbReference>
<evidence type="ECO:0000256" key="2">
    <source>
        <dbReference type="ARBA" id="ARBA00023002"/>
    </source>
</evidence>
<dbReference type="Gene3D" id="1.10.10.10">
    <property type="entry name" value="Winged helix-like DNA-binding domain superfamily/Winged helix DNA-binding domain"/>
    <property type="match status" value="1"/>
</dbReference>
<dbReference type="Gene3D" id="1.10.30.10">
    <property type="entry name" value="High mobility group box domain"/>
    <property type="match status" value="1"/>
</dbReference>
<dbReference type="PROSITE" id="PS50118">
    <property type="entry name" value="HMG_BOX_2"/>
    <property type="match status" value="1"/>
</dbReference>
<feature type="region of interest" description="Disordered" evidence="4">
    <location>
        <begin position="155"/>
        <end position="212"/>
    </location>
</feature>
<organism evidence="7 8">
    <name type="scientific">Paraphaeosphaeria sporulosa</name>
    <dbReference type="NCBI Taxonomy" id="1460663"/>
    <lineage>
        <taxon>Eukaryota</taxon>
        <taxon>Fungi</taxon>
        <taxon>Dikarya</taxon>
        <taxon>Ascomycota</taxon>
        <taxon>Pezizomycotina</taxon>
        <taxon>Dothideomycetes</taxon>
        <taxon>Pleosporomycetidae</taxon>
        <taxon>Pleosporales</taxon>
        <taxon>Massarineae</taxon>
        <taxon>Didymosphaeriaceae</taxon>
        <taxon>Paraphaeosphaeria</taxon>
    </lineage>
</organism>
<dbReference type="InParanoid" id="A0A177BUP3"/>
<dbReference type="Proteomes" id="UP000077069">
    <property type="component" value="Unassembled WGS sequence"/>
</dbReference>
<proteinExistence type="inferred from homology"/>
<dbReference type="SUPFAM" id="SSF47095">
    <property type="entry name" value="HMG-box"/>
    <property type="match status" value="1"/>
</dbReference>
<keyword evidence="2" id="KW-0560">Oxidoreductase</keyword>
<dbReference type="InterPro" id="IPR036910">
    <property type="entry name" value="HMG_box_dom_sf"/>
</dbReference>
<evidence type="ECO:0000259" key="5">
    <source>
        <dbReference type="PROSITE" id="PS50118"/>
    </source>
</evidence>
<keyword evidence="3" id="KW-0539">Nucleus</keyword>
<dbReference type="SUPFAM" id="SSF54373">
    <property type="entry name" value="FAD-linked reductases, C-terminal domain"/>
    <property type="match status" value="1"/>
</dbReference>
<dbReference type="GeneID" id="28759400"/>
<comment type="similarity">
    <text evidence="1">Belongs to the flavin monoamine oxidase family.</text>
</comment>
<dbReference type="RefSeq" id="XP_018029380.1">
    <property type="nucleotide sequence ID" value="XM_018175914.1"/>
</dbReference>
<feature type="domain" description="HMG box" evidence="5">
    <location>
        <begin position="994"/>
        <end position="1074"/>
    </location>
</feature>
<dbReference type="GO" id="GO:0003677">
    <property type="term" value="F:DNA binding"/>
    <property type="evidence" value="ECO:0007669"/>
    <property type="project" value="UniProtKB-UniRule"/>
</dbReference>
<dbReference type="GO" id="GO:0050660">
    <property type="term" value="F:flavin adenine dinucleotide binding"/>
    <property type="evidence" value="ECO:0007669"/>
    <property type="project" value="TreeGrafter"/>
</dbReference>
<dbReference type="STRING" id="1460663.A0A177BUP3"/>
<dbReference type="PANTHER" id="PTHR10742:SF386">
    <property type="entry name" value="LYSINE-SPECIFIC HISTONE DEMETHYLASE 1A"/>
    <property type="match status" value="1"/>
</dbReference>
<evidence type="ECO:0000256" key="1">
    <source>
        <dbReference type="ARBA" id="ARBA00005995"/>
    </source>
</evidence>
<dbReference type="FunFam" id="1.10.10.10:FF:000064">
    <property type="entry name" value="Lysine-specific histone demethylase 1A"/>
    <property type="match status" value="1"/>
</dbReference>
<gene>
    <name evidence="7" type="ORF">CC84DRAFT_1131811</name>
</gene>
<dbReference type="InterPro" id="IPR036388">
    <property type="entry name" value="WH-like_DNA-bd_sf"/>
</dbReference>
<dbReference type="InterPro" id="IPR036188">
    <property type="entry name" value="FAD/NAD-bd_sf"/>
</dbReference>
<dbReference type="GO" id="GO:0016491">
    <property type="term" value="F:oxidoreductase activity"/>
    <property type="evidence" value="ECO:0007669"/>
    <property type="project" value="UniProtKB-KW"/>
</dbReference>
<name>A0A177BUP3_9PLEO</name>
<evidence type="ECO:0000313" key="8">
    <source>
        <dbReference type="Proteomes" id="UP000077069"/>
    </source>
</evidence>
<protein>
    <recommendedName>
        <fullName evidence="9">SWIRM domain-containing protein</fullName>
    </recommendedName>
</protein>
<dbReference type="GO" id="GO:0006338">
    <property type="term" value="P:chromatin remodeling"/>
    <property type="evidence" value="ECO:0007669"/>
    <property type="project" value="TreeGrafter"/>
</dbReference>
<evidence type="ECO:0000256" key="4">
    <source>
        <dbReference type="SAM" id="MobiDB-lite"/>
    </source>
</evidence>
<evidence type="ECO:0000256" key="3">
    <source>
        <dbReference type="PROSITE-ProRule" id="PRU00267"/>
    </source>
</evidence>
<dbReference type="SUPFAM" id="SSF51905">
    <property type="entry name" value="FAD/NAD(P)-binding domain"/>
    <property type="match status" value="1"/>
</dbReference>
<feature type="DNA-binding region" description="HMG box" evidence="3">
    <location>
        <begin position="994"/>
        <end position="1074"/>
    </location>
</feature>
<dbReference type="OrthoDB" id="9982100at2759"/>
<dbReference type="InterPro" id="IPR009057">
    <property type="entry name" value="Homeodomain-like_sf"/>
</dbReference>
<dbReference type="InterPro" id="IPR050281">
    <property type="entry name" value="Flavin_monoamine_oxidase"/>
</dbReference>
<dbReference type="PROSITE" id="PS50934">
    <property type="entry name" value="SWIRM"/>
    <property type="match status" value="1"/>
</dbReference>
<sequence>MYSSLATMTDADGLDDSHYLFGDAQNGILPMPLAHDSMRDESSTVMPAALENIHYTESTASSVHHGDIHDASESSGGHINGRDERDSSASSGYVNGHGYDGTHVSTLHLHHPHPLRTSETNDIAIDFHHEKITRMNGDDLHPHVKGPITDAALNQTKNIPHTPVSMAATPRPLNGTPKASSTPELPQSQEHDGTRQPRNSSPPKGKHTEFKANSSIPATLSWGEFGRQCILAAESSRLNPFALHPGEYQLLRNHITHAQVTIYLNIRNAILRLWTKNPMVYVSLEEAAGCARDRRYFNLAKVGYTWLMRNGYINFGCIEVPNTAMAIPYTKVKRGARRTIIVVGAGMSGLGCARHLEALFAQLGDLWVNEGERPPRVILLEGRPRIGGRVYSHPFLNQTGSTLPPGHRCTAEMGAQIVTGFEHGNPLNAIIRGQLGIPYHGLRDNTILYDYDGTVVERSQDILVEKLYNDVLERASTFRNKPATFRTVEGDRNLILFGREPTDNSEATIAELEQSEAPPPANATTTASTTEEKPSTGVEKLAGRAYQLSAGFNPNITATQAVKNMGWSVKANAPDLQSLELDSTAKASAHPTLGQTMDEGIRQYQKVLDLRPRDLRLLNWHHANLEYANAASVNHLSLSGWDQDIGNEFEGQHTEVIGGYQQVPRGLWQCPNKLDVRFKTVLKSVHYDLDEKAIGKAVKIECTNGEVFEADQLVITTPLGVLKSGSITFQPPLPDWKQGVIERMGFGLLNKVILVYEQAFWEPDRDMFGLLNEAEHQASLNPEDYARRRGRYYLFWNCIKTSGKPTLVALMAGEAAHYAEATSNDQLVKEVTDRLDKMFAPSHVPLPTETIVTRWRRDPFARGSYSYVGPQTQAGDYDVMARPYGPIHFAGEATCGTHPATVHGAYLSGLRAAAEVVESMIGPIKVPSPLVEKKVKTECPMSSTALSTEPKRKVEQGLVDAQPREPNAKPNEDYEASIIGEILEKLGERPLKPGRAGVNPFLLYTKDYWYVCKNECDEKKRVATGDPNAKASKTEIRTALGLRWRTDSEEIRKPYLDQTQSAKDDAAANAATFKDRVARWDKEAARIRREYIQNHPPPGGSEDGILNGRTAIELGASKRLRRL</sequence>
<keyword evidence="8" id="KW-1185">Reference proteome</keyword>
<keyword evidence="3" id="KW-0238">DNA-binding</keyword>
<dbReference type="EMBL" id="KV441563">
    <property type="protein sequence ID" value="OAF99014.1"/>
    <property type="molecule type" value="Genomic_DNA"/>
</dbReference>
<feature type="region of interest" description="Disordered" evidence="4">
    <location>
        <begin position="59"/>
        <end position="99"/>
    </location>
</feature>
<dbReference type="SUPFAM" id="SSF46689">
    <property type="entry name" value="Homeodomain-like"/>
    <property type="match status" value="1"/>
</dbReference>
<dbReference type="GO" id="GO:0003682">
    <property type="term" value="F:chromatin binding"/>
    <property type="evidence" value="ECO:0007669"/>
    <property type="project" value="TreeGrafter"/>
</dbReference>
<dbReference type="GO" id="GO:0005634">
    <property type="term" value="C:nucleus"/>
    <property type="evidence" value="ECO:0007669"/>
    <property type="project" value="UniProtKB-UniRule"/>
</dbReference>
<dbReference type="Pfam" id="PF04433">
    <property type="entry name" value="SWIRM"/>
    <property type="match status" value="1"/>
</dbReference>
<evidence type="ECO:0000259" key="6">
    <source>
        <dbReference type="PROSITE" id="PS50934"/>
    </source>
</evidence>
<dbReference type="Pfam" id="PF01593">
    <property type="entry name" value="Amino_oxidase"/>
    <property type="match status" value="1"/>
</dbReference>
<accession>A0A177BUP3</accession>
<dbReference type="AlphaFoldDB" id="A0A177BUP3"/>
<dbReference type="InterPro" id="IPR007526">
    <property type="entry name" value="SWIRM"/>
</dbReference>
<feature type="region of interest" description="Disordered" evidence="4">
    <location>
        <begin position="511"/>
        <end position="537"/>
    </location>
</feature>
<reference evidence="7 8" key="1">
    <citation type="submission" date="2016-05" db="EMBL/GenBank/DDBJ databases">
        <title>Comparative analysis of secretome profiles of manganese(II)-oxidizing ascomycete fungi.</title>
        <authorList>
            <consortium name="DOE Joint Genome Institute"/>
            <person name="Zeiner C.A."/>
            <person name="Purvine S.O."/>
            <person name="Zink E.M."/>
            <person name="Wu S."/>
            <person name="Pasa-Tolic L."/>
            <person name="Chaput D.L."/>
            <person name="Haridas S."/>
            <person name="Grigoriev I.V."/>
            <person name="Santelli C.M."/>
            <person name="Hansel C.M."/>
        </authorList>
    </citation>
    <scope>NUCLEOTIDE SEQUENCE [LARGE SCALE GENOMIC DNA]</scope>
    <source>
        <strain evidence="7 8">AP3s5-JAC2a</strain>
    </source>
</reference>
<feature type="compositionally biased region" description="Polar residues" evidence="4">
    <location>
        <begin position="177"/>
        <end position="188"/>
    </location>
</feature>
<dbReference type="PANTHER" id="PTHR10742">
    <property type="entry name" value="FLAVIN MONOAMINE OXIDASE"/>
    <property type="match status" value="1"/>
</dbReference>
<dbReference type="Gene3D" id="3.90.660.10">
    <property type="match status" value="1"/>
</dbReference>
<dbReference type="Gene3D" id="3.50.50.60">
    <property type="entry name" value="FAD/NAD(P)-binding domain"/>
    <property type="match status" value="2"/>
</dbReference>
<dbReference type="GO" id="GO:0010468">
    <property type="term" value="P:regulation of gene expression"/>
    <property type="evidence" value="ECO:0007669"/>
    <property type="project" value="UniProtKB-ARBA"/>
</dbReference>
<evidence type="ECO:0008006" key="9">
    <source>
        <dbReference type="Google" id="ProtNLM"/>
    </source>
</evidence>
<dbReference type="InterPro" id="IPR002937">
    <property type="entry name" value="Amino_oxidase"/>
</dbReference>